<dbReference type="Proteomes" id="UP000037392">
    <property type="component" value="Unassembled WGS sequence"/>
</dbReference>
<dbReference type="PROSITE" id="PS01124">
    <property type="entry name" value="HTH_ARAC_FAMILY_2"/>
    <property type="match status" value="1"/>
</dbReference>
<dbReference type="SMART" id="SM00342">
    <property type="entry name" value="HTH_ARAC"/>
    <property type="match status" value="1"/>
</dbReference>
<keyword evidence="6" id="KW-0597">Phosphoprotein</keyword>
<comment type="caution">
    <text evidence="9">The sequence shown here is derived from an EMBL/GenBank/DDBJ whole genome shotgun (WGS) entry which is preliminary data.</text>
</comment>
<feature type="domain" description="HTH araC/xylS-type" evidence="7">
    <location>
        <begin position="404"/>
        <end position="502"/>
    </location>
</feature>
<evidence type="ECO:0000259" key="8">
    <source>
        <dbReference type="PROSITE" id="PS50110"/>
    </source>
</evidence>
<dbReference type="PANTHER" id="PTHR43280:SF2">
    <property type="entry name" value="HTH-TYPE TRANSCRIPTIONAL REGULATOR EXSA"/>
    <property type="match status" value="1"/>
</dbReference>
<evidence type="ECO:0000256" key="4">
    <source>
        <dbReference type="ARBA" id="ARBA00023163"/>
    </source>
</evidence>
<dbReference type="InterPro" id="IPR020449">
    <property type="entry name" value="Tscrpt_reg_AraC-type_HTH"/>
</dbReference>
<dbReference type="GeneID" id="93164421"/>
<dbReference type="InterPro" id="IPR001789">
    <property type="entry name" value="Sig_transdc_resp-reg_receiver"/>
</dbReference>
<evidence type="ECO:0000259" key="7">
    <source>
        <dbReference type="PROSITE" id="PS01124"/>
    </source>
</evidence>
<dbReference type="Gene3D" id="1.10.10.60">
    <property type="entry name" value="Homeodomain-like"/>
    <property type="match status" value="2"/>
</dbReference>
<keyword evidence="4" id="KW-0804">Transcription</keyword>
<dbReference type="PATRIC" id="fig|742734.4.peg.1949"/>
<dbReference type="CDD" id="cd17536">
    <property type="entry name" value="REC_YesN-like"/>
    <property type="match status" value="1"/>
</dbReference>
<dbReference type="InterPro" id="IPR018060">
    <property type="entry name" value="HTH_AraC"/>
</dbReference>
<dbReference type="RefSeq" id="WP_007861296.1">
    <property type="nucleotide sequence ID" value="NZ_KQ235877.1"/>
</dbReference>
<gene>
    <name evidence="9" type="ORF">HMPREF9470_01817</name>
</gene>
<protein>
    <recommendedName>
        <fullName evidence="1">Stage 0 sporulation protein A homolog</fullName>
    </recommendedName>
</protein>
<dbReference type="InterPro" id="IPR011006">
    <property type="entry name" value="CheY-like_superfamily"/>
</dbReference>
<evidence type="ECO:0000256" key="6">
    <source>
        <dbReference type="PROSITE-ProRule" id="PRU00169"/>
    </source>
</evidence>
<dbReference type="SUPFAM" id="SSF52172">
    <property type="entry name" value="CheY-like"/>
    <property type="match status" value="1"/>
</dbReference>
<accession>A0A0J9C7A0</accession>
<evidence type="ECO:0000256" key="5">
    <source>
        <dbReference type="ARBA" id="ARBA00024867"/>
    </source>
</evidence>
<dbReference type="PROSITE" id="PS00041">
    <property type="entry name" value="HTH_ARAC_FAMILY_1"/>
    <property type="match status" value="1"/>
</dbReference>
<dbReference type="InterPro" id="IPR018062">
    <property type="entry name" value="HTH_AraC-typ_CS"/>
</dbReference>
<dbReference type="GO" id="GO:0003700">
    <property type="term" value="F:DNA-binding transcription factor activity"/>
    <property type="evidence" value="ECO:0007669"/>
    <property type="project" value="InterPro"/>
</dbReference>
<dbReference type="Pfam" id="PF00072">
    <property type="entry name" value="Response_reg"/>
    <property type="match status" value="1"/>
</dbReference>
<reference evidence="9 10" key="1">
    <citation type="submission" date="2011-04" db="EMBL/GenBank/DDBJ databases">
        <title>The Genome Sequence of Clostridium citroniae WAL-19142.</title>
        <authorList>
            <consortium name="The Broad Institute Genome Sequencing Platform"/>
            <person name="Earl A."/>
            <person name="Ward D."/>
            <person name="Feldgarden M."/>
            <person name="Gevers D."/>
            <person name="Warren Y.A."/>
            <person name="Tyrrell K.L."/>
            <person name="Citron D.M."/>
            <person name="Goldstein E.J."/>
            <person name="Daigneault M."/>
            <person name="Allen-Vercoe E."/>
            <person name="Young S.K."/>
            <person name="Zeng Q."/>
            <person name="Gargeya S."/>
            <person name="Fitzgerald M."/>
            <person name="Haas B."/>
            <person name="Abouelleil A."/>
            <person name="Alvarado L."/>
            <person name="Arachchi H.M."/>
            <person name="Berlin A."/>
            <person name="Brown A."/>
            <person name="Chapman S.B."/>
            <person name="Chen Z."/>
            <person name="Dunbar C."/>
            <person name="Freedman E."/>
            <person name="Gearin G."/>
            <person name="Gellesch M."/>
            <person name="Goldberg J."/>
            <person name="Griggs A."/>
            <person name="Gujja S."/>
            <person name="Heilman E.R."/>
            <person name="Heiman D."/>
            <person name="Howarth C."/>
            <person name="Larson L."/>
            <person name="Lui A."/>
            <person name="MacDonald P.J."/>
            <person name="Mehta T."/>
            <person name="Montmayeur A."/>
            <person name="Murphy C."/>
            <person name="Neiman D."/>
            <person name="Pearson M."/>
            <person name="Priest M."/>
            <person name="Roberts A."/>
            <person name="Saif S."/>
            <person name="Shea T."/>
            <person name="Shenoy N."/>
            <person name="Sisk P."/>
            <person name="Stolte C."/>
            <person name="Sykes S."/>
            <person name="White J."/>
            <person name="Yandava C."/>
            <person name="Wortman J."/>
            <person name="Nusbaum C."/>
            <person name="Birren B."/>
        </authorList>
    </citation>
    <scope>NUCLEOTIDE SEQUENCE [LARGE SCALE GENOMIC DNA]</scope>
    <source>
        <strain evidence="9 10">WAL-19142</strain>
    </source>
</reference>
<dbReference type="OrthoDB" id="9794370at2"/>
<sequence>MRIVLVEDEHKTRNGILNMIKQFTAHEVVGVGENGQEGYELVKEKQPDLIISDIRMPVMGGLEMLQKLFDEKVRFNAILLTGYSDFEYARKALQLQVVDYLLKPLDVEDFLKNLSAVETRICNTRIQQVSVEQLLINYKECQEEQKDSVRLVLQEMLHMNDKTELTLFLLSPGRMFVDRVAEFMNCTKELLESLCIENSCVISVPGEKRILVIAAGTERNRGFKNRFAIKVLPELEEIGACTCVCHRVWGIENLWPGVEQMTGWLPYAFSLDPDRMIDEETVAQVRYGPLEYPEHLEKSMIRELRNGNKKKLEEYGNKFIREVADSNGRPEEIRECAVRLIANVFNVAREMKEYFNQEENIQYFIEMVVLSESRSEVHYQLEKFIHMISKEPGEEMPTENGMVMNAVSYIRTNYKEDITLTDVARICRVTPEYLSRIFYRETGINFSAFLQNFRISAAKRMLMTGNYKIYEVAEAVGFHDQKYFIKVFKKLCGVTPSEYRKESRL</sequence>
<keyword evidence="2" id="KW-0805">Transcription regulation</keyword>
<feature type="domain" description="Response regulatory" evidence="8">
    <location>
        <begin position="2"/>
        <end position="118"/>
    </location>
</feature>
<evidence type="ECO:0000313" key="9">
    <source>
        <dbReference type="EMBL" id="KMW20973.1"/>
    </source>
</evidence>
<comment type="function">
    <text evidence="5">May play the central regulatory role in sporulation. It may be an element of the effector pathway responsible for the activation of sporulation genes in response to nutritional stress. Spo0A may act in concert with spo0H (a sigma factor) to control the expression of some genes that are critical to the sporulation process.</text>
</comment>
<organism evidence="9 10">
    <name type="scientific">[Clostridium] citroniae WAL-19142</name>
    <dbReference type="NCBI Taxonomy" id="742734"/>
    <lineage>
        <taxon>Bacteria</taxon>
        <taxon>Bacillati</taxon>
        <taxon>Bacillota</taxon>
        <taxon>Clostridia</taxon>
        <taxon>Lachnospirales</taxon>
        <taxon>Lachnospiraceae</taxon>
        <taxon>Enterocloster</taxon>
    </lineage>
</organism>
<evidence type="ECO:0000256" key="1">
    <source>
        <dbReference type="ARBA" id="ARBA00018672"/>
    </source>
</evidence>
<dbReference type="Gene3D" id="3.40.50.2300">
    <property type="match status" value="1"/>
</dbReference>
<proteinExistence type="predicted"/>
<dbReference type="PANTHER" id="PTHR43280">
    <property type="entry name" value="ARAC-FAMILY TRANSCRIPTIONAL REGULATOR"/>
    <property type="match status" value="1"/>
</dbReference>
<feature type="modified residue" description="4-aspartylphosphate" evidence="6">
    <location>
        <position position="53"/>
    </location>
</feature>
<dbReference type="InterPro" id="IPR009057">
    <property type="entry name" value="Homeodomain-like_sf"/>
</dbReference>
<dbReference type="SUPFAM" id="SSF46689">
    <property type="entry name" value="Homeodomain-like"/>
    <property type="match status" value="2"/>
</dbReference>
<dbReference type="SMART" id="SM00448">
    <property type="entry name" value="REC"/>
    <property type="match status" value="1"/>
</dbReference>
<evidence type="ECO:0000256" key="2">
    <source>
        <dbReference type="ARBA" id="ARBA00023015"/>
    </source>
</evidence>
<evidence type="ECO:0000256" key="3">
    <source>
        <dbReference type="ARBA" id="ARBA00023125"/>
    </source>
</evidence>
<dbReference type="GO" id="GO:0043565">
    <property type="term" value="F:sequence-specific DNA binding"/>
    <property type="evidence" value="ECO:0007669"/>
    <property type="project" value="InterPro"/>
</dbReference>
<dbReference type="PROSITE" id="PS50110">
    <property type="entry name" value="RESPONSE_REGULATORY"/>
    <property type="match status" value="1"/>
</dbReference>
<dbReference type="Pfam" id="PF12833">
    <property type="entry name" value="HTH_18"/>
    <property type="match status" value="1"/>
</dbReference>
<keyword evidence="3" id="KW-0238">DNA-binding</keyword>
<dbReference type="AlphaFoldDB" id="A0A0J9C7A0"/>
<dbReference type="EMBL" id="ADLK01000017">
    <property type="protein sequence ID" value="KMW20973.1"/>
    <property type="molecule type" value="Genomic_DNA"/>
</dbReference>
<dbReference type="GO" id="GO:0000160">
    <property type="term" value="P:phosphorelay signal transduction system"/>
    <property type="evidence" value="ECO:0007669"/>
    <property type="project" value="InterPro"/>
</dbReference>
<evidence type="ECO:0000313" key="10">
    <source>
        <dbReference type="Proteomes" id="UP000037392"/>
    </source>
</evidence>
<name>A0A0J9C7A0_9FIRM</name>
<dbReference type="PRINTS" id="PR00032">
    <property type="entry name" value="HTHARAC"/>
</dbReference>